<dbReference type="Pfam" id="PF14497">
    <property type="entry name" value="GST_C_3"/>
    <property type="match status" value="1"/>
</dbReference>
<evidence type="ECO:0000256" key="1">
    <source>
        <dbReference type="ARBA" id="ARBA00007409"/>
    </source>
</evidence>
<dbReference type="AlphaFoldDB" id="A0A2D3V6H8"/>
<dbReference type="Proteomes" id="UP000225277">
    <property type="component" value="Unassembled WGS sequence"/>
</dbReference>
<name>A0A2D3V6H8_9PEZI</name>
<dbReference type="RefSeq" id="XP_023625024.1">
    <property type="nucleotide sequence ID" value="XM_023769256.1"/>
</dbReference>
<dbReference type="InterPro" id="IPR036249">
    <property type="entry name" value="Thioredoxin-like_sf"/>
</dbReference>
<dbReference type="Gene3D" id="1.20.1050.130">
    <property type="match status" value="1"/>
</dbReference>
<evidence type="ECO:0000313" key="6">
    <source>
        <dbReference type="Proteomes" id="UP000225277"/>
    </source>
</evidence>
<dbReference type="EMBL" id="FJUY01000005">
    <property type="protein sequence ID" value="CZT18134.1"/>
    <property type="molecule type" value="Genomic_DNA"/>
</dbReference>
<evidence type="ECO:0000256" key="2">
    <source>
        <dbReference type="SAM" id="MobiDB-lite"/>
    </source>
</evidence>
<comment type="similarity">
    <text evidence="1">Belongs to the GST superfamily.</text>
</comment>
<evidence type="ECO:0000313" key="5">
    <source>
        <dbReference type="EMBL" id="CZT18134.1"/>
    </source>
</evidence>
<keyword evidence="5" id="KW-0808">Transferase</keyword>
<feature type="domain" description="GST C-terminal" evidence="4">
    <location>
        <begin position="107"/>
        <end position="236"/>
    </location>
</feature>
<evidence type="ECO:0000259" key="4">
    <source>
        <dbReference type="PROSITE" id="PS50405"/>
    </source>
</evidence>
<dbReference type="SFLD" id="SFLDG00358">
    <property type="entry name" value="Main_(cytGST)"/>
    <property type="match status" value="1"/>
</dbReference>
<dbReference type="InterPro" id="IPR010987">
    <property type="entry name" value="Glutathione-S-Trfase_C-like"/>
</dbReference>
<dbReference type="PANTHER" id="PTHR44051">
    <property type="entry name" value="GLUTATHIONE S-TRANSFERASE-RELATED"/>
    <property type="match status" value="1"/>
</dbReference>
<reference evidence="5 6" key="1">
    <citation type="submission" date="2016-03" db="EMBL/GenBank/DDBJ databases">
        <authorList>
            <person name="Ploux O."/>
        </authorList>
    </citation>
    <scope>NUCLEOTIDE SEQUENCE [LARGE SCALE GENOMIC DNA]</scope>
    <source>
        <strain evidence="5 6">URUG2</strain>
    </source>
</reference>
<keyword evidence="6" id="KW-1185">Reference proteome</keyword>
<feature type="region of interest" description="Disordered" evidence="2">
    <location>
        <begin position="42"/>
        <end position="66"/>
    </location>
</feature>
<accession>A0A2D3V6H8</accession>
<dbReference type="OrthoDB" id="422574at2759"/>
<gene>
    <name evidence="5" type="ORF">RCC_03974</name>
</gene>
<dbReference type="InterPro" id="IPR036282">
    <property type="entry name" value="Glutathione-S-Trfase_C_sf"/>
</dbReference>
<dbReference type="PROSITE" id="PS50405">
    <property type="entry name" value="GST_CTER"/>
    <property type="match status" value="1"/>
</dbReference>
<feature type="compositionally biased region" description="Polar residues" evidence="2">
    <location>
        <begin position="42"/>
        <end position="56"/>
    </location>
</feature>
<dbReference type="InterPro" id="IPR004045">
    <property type="entry name" value="Glutathione_S-Trfase_N"/>
</dbReference>
<dbReference type="GeneID" id="35599159"/>
<dbReference type="SUPFAM" id="SSF47616">
    <property type="entry name" value="GST C-terminal domain-like"/>
    <property type="match status" value="1"/>
</dbReference>
<proteinExistence type="inferred from homology"/>
<sequence>MSPQKLQTLVLQIQDPGPNPQKVGIILEELSLPFSVSVIKNEGSQQKDTQGSTSNGGAPPVQDKNTGMIILNDPNNDVTLWESLAIVEYLVHTYDKEQEANLQYAPHTPDWWMCQQWLAYQMGAQSPFFSLKAWFSNQHEEQVPSVMDRFADDVVRIASILEHYLEKSRGDYLVGEKCTFADLVFVPWNNKIEEVMGKEEASRILEKYPRYREWHKRLMERPAVQRIMQNNEISTQ</sequence>
<dbReference type="STRING" id="112498.A0A2D3V6H8"/>
<evidence type="ECO:0000259" key="3">
    <source>
        <dbReference type="PROSITE" id="PS50404"/>
    </source>
</evidence>
<dbReference type="InterPro" id="IPR004046">
    <property type="entry name" value="GST_C"/>
</dbReference>
<dbReference type="SUPFAM" id="SSF52833">
    <property type="entry name" value="Thioredoxin-like"/>
    <property type="match status" value="1"/>
</dbReference>
<dbReference type="SFLD" id="SFLDS00019">
    <property type="entry name" value="Glutathione_Transferase_(cytos"/>
    <property type="match status" value="1"/>
</dbReference>
<organism evidence="5 6">
    <name type="scientific">Ramularia collo-cygni</name>
    <dbReference type="NCBI Taxonomy" id="112498"/>
    <lineage>
        <taxon>Eukaryota</taxon>
        <taxon>Fungi</taxon>
        <taxon>Dikarya</taxon>
        <taxon>Ascomycota</taxon>
        <taxon>Pezizomycotina</taxon>
        <taxon>Dothideomycetes</taxon>
        <taxon>Dothideomycetidae</taxon>
        <taxon>Mycosphaerellales</taxon>
        <taxon>Mycosphaerellaceae</taxon>
        <taxon>Ramularia</taxon>
    </lineage>
</organism>
<dbReference type="PROSITE" id="PS50404">
    <property type="entry name" value="GST_NTER"/>
    <property type="match status" value="1"/>
</dbReference>
<dbReference type="PANTHER" id="PTHR44051:SF3">
    <property type="entry name" value="TRANSCRIPTIONAL REGULATOR URE2"/>
    <property type="match status" value="1"/>
</dbReference>
<dbReference type="InterPro" id="IPR040079">
    <property type="entry name" value="Glutathione_S-Trfase"/>
</dbReference>
<protein>
    <submittedName>
        <fullName evidence="5">Related to theta class glutathione S-transferase</fullName>
    </submittedName>
</protein>
<dbReference type="GO" id="GO:0016740">
    <property type="term" value="F:transferase activity"/>
    <property type="evidence" value="ECO:0007669"/>
    <property type="project" value="UniProtKB-KW"/>
</dbReference>
<feature type="domain" description="GST N-terminal" evidence="3">
    <location>
        <begin position="7"/>
        <end position="98"/>
    </location>
</feature>